<organism evidence="1 2">
    <name type="scientific">Oryza sativa subsp. japonica</name>
    <name type="common">Rice</name>
    <dbReference type="NCBI Taxonomy" id="39947"/>
    <lineage>
        <taxon>Eukaryota</taxon>
        <taxon>Viridiplantae</taxon>
        <taxon>Streptophyta</taxon>
        <taxon>Embryophyta</taxon>
        <taxon>Tracheophyta</taxon>
        <taxon>Spermatophyta</taxon>
        <taxon>Magnoliopsida</taxon>
        <taxon>Liliopsida</taxon>
        <taxon>Poales</taxon>
        <taxon>Poaceae</taxon>
        <taxon>BOP clade</taxon>
        <taxon>Oryzoideae</taxon>
        <taxon>Oryzeae</taxon>
        <taxon>Oryzinae</taxon>
        <taxon>Oryza</taxon>
        <taxon>Oryza sativa</taxon>
    </lineage>
</organism>
<accession>A0A0P0V3A5</accession>
<dbReference type="Gramene" id="Os01t0518800-01">
    <property type="protein sequence ID" value="Os01t0518800-01"/>
    <property type="gene ID" value="Os01g0518800"/>
</dbReference>
<protein>
    <submittedName>
        <fullName evidence="1">Os01g0518800 protein</fullName>
    </submittedName>
</protein>
<name>A0A0P0V3A5_ORYSJ</name>
<dbReference type="OMA" id="CEGDGQT"/>
<reference evidence="2" key="1">
    <citation type="journal article" date="2005" name="Nature">
        <title>The map-based sequence of the rice genome.</title>
        <authorList>
            <consortium name="International rice genome sequencing project (IRGSP)"/>
            <person name="Matsumoto T."/>
            <person name="Wu J."/>
            <person name="Kanamori H."/>
            <person name="Katayose Y."/>
            <person name="Fujisawa M."/>
            <person name="Namiki N."/>
            <person name="Mizuno H."/>
            <person name="Yamamoto K."/>
            <person name="Antonio B.A."/>
            <person name="Baba T."/>
            <person name="Sakata K."/>
            <person name="Nagamura Y."/>
            <person name="Aoki H."/>
            <person name="Arikawa K."/>
            <person name="Arita K."/>
            <person name="Bito T."/>
            <person name="Chiden Y."/>
            <person name="Fujitsuka N."/>
            <person name="Fukunaka R."/>
            <person name="Hamada M."/>
            <person name="Harada C."/>
            <person name="Hayashi A."/>
            <person name="Hijishita S."/>
            <person name="Honda M."/>
            <person name="Hosokawa S."/>
            <person name="Ichikawa Y."/>
            <person name="Idonuma A."/>
            <person name="Iijima M."/>
            <person name="Ikeda M."/>
            <person name="Ikeno M."/>
            <person name="Ito K."/>
            <person name="Ito S."/>
            <person name="Ito T."/>
            <person name="Ito Y."/>
            <person name="Ito Y."/>
            <person name="Iwabuchi A."/>
            <person name="Kamiya K."/>
            <person name="Karasawa W."/>
            <person name="Kurita K."/>
            <person name="Katagiri S."/>
            <person name="Kikuta A."/>
            <person name="Kobayashi H."/>
            <person name="Kobayashi N."/>
            <person name="Machita K."/>
            <person name="Maehara T."/>
            <person name="Masukawa M."/>
            <person name="Mizubayashi T."/>
            <person name="Mukai Y."/>
            <person name="Nagasaki H."/>
            <person name="Nagata Y."/>
            <person name="Naito S."/>
            <person name="Nakashima M."/>
            <person name="Nakama Y."/>
            <person name="Nakamichi Y."/>
            <person name="Nakamura M."/>
            <person name="Meguro A."/>
            <person name="Negishi M."/>
            <person name="Ohta I."/>
            <person name="Ohta T."/>
            <person name="Okamoto M."/>
            <person name="Ono N."/>
            <person name="Saji S."/>
            <person name="Sakaguchi M."/>
            <person name="Sakai K."/>
            <person name="Shibata M."/>
            <person name="Shimokawa T."/>
            <person name="Song J."/>
            <person name="Takazaki Y."/>
            <person name="Terasawa K."/>
            <person name="Tsugane M."/>
            <person name="Tsuji K."/>
            <person name="Ueda S."/>
            <person name="Waki K."/>
            <person name="Yamagata H."/>
            <person name="Yamamoto M."/>
            <person name="Yamamoto S."/>
            <person name="Yamane H."/>
            <person name="Yoshiki S."/>
            <person name="Yoshihara R."/>
            <person name="Yukawa K."/>
            <person name="Zhong H."/>
            <person name="Yano M."/>
            <person name="Yuan Q."/>
            <person name="Ouyang S."/>
            <person name="Liu J."/>
            <person name="Jones K.M."/>
            <person name="Gansberger K."/>
            <person name="Moffat K."/>
            <person name="Hill J."/>
            <person name="Bera J."/>
            <person name="Fadrosh D."/>
            <person name="Jin S."/>
            <person name="Johri S."/>
            <person name="Kim M."/>
            <person name="Overton L."/>
            <person name="Reardon M."/>
            <person name="Tsitrin T."/>
            <person name="Vuong H."/>
            <person name="Weaver B."/>
            <person name="Ciecko A."/>
            <person name="Tallon L."/>
            <person name="Jackson J."/>
            <person name="Pai G."/>
            <person name="Aken S.V."/>
            <person name="Utterback T."/>
            <person name="Reidmuller S."/>
            <person name="Feldblyum T."/>
            <person name="Hsiao J."/>
            <person name="Zismann V."/>
            <person name="Iobst S."/>
            <person name="de Vazeille A.R."/>
            <person name="Buell C.R."/>
            <person name="Ying K."/>
            <person name="Li Y."/>
            <person name="Lu T."/>
            <person name="Huang Y."/>
            <person name="Zhao Q."/>
            <person name="Feng Q."/>
            <person name="Zhang L."/>
            <person name="Zhu J."/>
            <person name="Weng Q."/>
            <person name="Mu J."/>
            <person name="Lu Y."/>
            <person name="Fan D."/>
            <person name="Liu Y."/>
            <person name="Guan J."/>
            <person name="Zhang Y."/>
            <person name="Yu S."/>
            <person name="Liu X."/>
            <person name="Zhang Y."/>
            <person name="Hong G."/>
            <person name="Han B."/>
            <person name="Choisne N."/>
            <person name="Demange N."/>
            <person name="Orjeda G."/>
            <person name="Samain S."/>
            <person name="Cattolico L."/>
            <person name="Pelletier E."/>
            <person name="Couloux A."/>
            <person name="Segurens B."/>
            <person name="Wincker P."/>
            <person name="D'Hont A."/>
            <person name="Scarpelli C."/>
            <person name="Weissenbach J."/>
            <person name="Salanoubat M."/>
            <person name="Quetier F."/>
            <person name="Yu Y."/>
            <person name="Kim H.R."/>
            <person name="Rambo T."/>
            <person name="Currie J."/>
            <person name="Collura K."/>
            <person name="Luo M."/>
            <person name="Yang T."/>
            <person name="Ammiraju J.S.S."/>
            <person name="Engler F."/>
            <person name="Soderlund C."/>
            <person name="Wing R.A."/>
            <person name="Palmer L.E."/>
            <person name="de la Bastide M."/>
            <person name="Spiegel L."/>
            <person name="Nascimento L."/>
            <person name="Zutavern T."/>
            <person name="O'Shaughnessy A."/>
            <person name="Dike S."/>
            <person name="Dedhia N."/>
            <person name="Preston R."/>
            <person name="Balija V."/>
            <person name="McCombie W.R."/>
            <person name="Chow T."/>
            <person name="Chen H."/>
            <person name="Chung M."/>
            <person name="Chen C."/>
            <person name="Shaw J."/>
            <person name="Wu H."/>
            <person name="Hsiao K."/>
            <person name="Chao Y."/>
            <person name="Chu M."/>
            <person name="Cheng C."/>
            <person name="Hour A."/>
            <person name="Lee P."/>
            <person name="Lin S."/>
            <person name="Lin Y."/>
            <person name="Liou J."/>
            <person name="Liu S."/>
            <person name="Hsing Y."/>
            <person name="Raghuvanshi S."/>
            <person name="Mohanty A."/>
            <person name="Bharti A.K."/>
            <person name="Gaur A."/>
            <person name="Gupta V."/>
            <person name="Kumar D."/>
            <person name="Ravi V."/>
            <person name="Vij S."/>
            <person name="Kapur A."/>
            <person name="Khurana P."/>
            <person name="Khurana P."/>
            <person name="Khurana J.P."/>
            <person name="Tyagi A.K."/>
            <person name="Gaikwad K."/>
            <person name="Singh A."/>
            <person name="Dalal V."/>
            <person name="Srivastava S."/>
            <person name="Dixit A."/>
            <person name="Pal A.K."/>
            <person name="Ghazi I.A."/>
            <person name="Yadav M."/>
            <person name="Pandit A."/>
            <person name="Bhargava A."/>
            <person name="Sureshbabu K."/>
            <person name="Batra K."/>
            <person name="Sharma T.R."/>
            <person name="Mohapatra T."/>
            <person name="Singh N.K."/>
            <person name="Messing J."/>
            <person name="Nelson A.B."/>
            <person name="Fuks G."/>
            <person name="Kavchok S."/>
            <person name="Keizer G."/>
            <person name="Linton E."/>
            <person name="Llaca V."/>
            <person name="Song R."/>
            <person name="Tanyolac B."/>
            <person name="Young S."/>
            <person name="Ho-Il K."/>
            <person name="Hahn J.H."/>
            <person name="Sangsakoo G."/>
            <person name="Vanavichit A."/>
            <person name="de Mattos Luiz.A.T."/>
            <person name="Zimmer P.D."/>
            <person name="Malone G."/>
            <person name="Dellagostin O."/>
            <person name="de Oliveira A.C."/>
            <person name="Bevan M."/>
            <person name="Bancroft I."/>
            <person name="Minx P."/>
            <person name="Cordum H."/>
            <person name="Wilson R."/>
            <person name="Cheng Z."/>
            <person name="Jin W."/>
            <person name="Jiang J."/>
            <person name="Leong S.A."/>
            <person name="Iwama H."/>
            <person name="Gojobori T."/>
            <person name="Itoh T."/>
            <person name="Niimura Y."/>
            <person name="Fujii Y."/>
            <person name="Habara T."/>
            <person name="Sakai H."/>
            <person name="Sato Y."/>
            <person name="Wilson G."/>
            <person name="Kumar K."/>
            <person name="McCouch S."/>
            <person name="Juretic N."/>
            <person name="Hoen D."/>
            <person name="Wright S."/>
            <person name="Bruskiewich R."/>
            <person name="Bureau T."/>
            <person name="Miyao A."/>
            <person name="Hirochika H."/>
            <person name="Nishikawa T."/>
            <person name="Kadowaki K."/>
            <person name="Sugiura M."/>
            <person name="Burr B."/>
            <person name="Sasaki T."/>
        </authorList>
    </citation>
    <scope>NUCLEOTIDE SEQUENCE [LARGE SCALE GENOMIC DNA]</scope>
    <source>
        <strain evidence="2">cv. Nipponbare</strain>
    </source>
</reference>
<reference evidence="1 2" key="2">
    <citation type="journal article" date="2013" name="Plant Cell Physiol.">
        <title>Rice Annotation Project Database (RAP-DB): an integrative and interactive database for rice genomics.</title>
        <authorList>
            <person name="Sakai H."/>
            <person name="Lee S.S."/>
            <person name="Tanaka T."/>
            <person name="Numa H."/>
            <person name="Kim J."/>
            <person name="Kawahara Y."/>
            <person name="Wakimoto H."/>
            <person name="Yang C.C."/>
            <person name="Iwamoto M."/>
            <person name="Abe T."/>
            <person name="Yamada Y."/>
            <person name="Muto A."/>
            <person name="Inokuchi H."/>
            <person name="Ikemura T."/>
            <person name="Matsumoto T."/>
            <person name="Sasaki T."/>
            <person name="Itoh T."/>
        </authorList>
    </citation>
    <scope>NUCLEOTIDE SEQUENCE [LARGE SCALE GENOMIC DNA]</scope>
    <source>
        <strain evidence="2">cv. Nipponbare</strain>
    </source>
</reference>
<dbReference type="Proteomes" id="UP000059680">
    <property type="component" value="Chromosome 1"/>
</dbReference>
<dbReference type="AlphaFoldDB" id="A0A0P0V3A5"/>
<gene>
    <name evidence="1" type="ordered locus">Os01g0518800</name>
    <name evidence="1" type="ORF">OSNPB_010518800</name>
</gene>
<dbReference type="InParanoid" id="A0A0P0V3A5"/>
<feature type="non-terminal residue" evidence="1">
    <location>
        <position position="1"/>
    </location>
</feature>
<reference evidence="1 2" key="3">
    <citation type="journal article" date="2013" name="Rice">
        <title>Improvement of the Oryza sativa Nipponbare reference genome using next generation sequence and optical map data.</title>
        <authorList>
            <person name="Kawahara Y."/>
            <person name="de la Bastide M."/>
            <person name="Hamilton J.P."/>
            <person name="Kanamori H."/>
            <person name="McCombie W.R."/>
            <person name="Ouyang S."/>
            <person name="Schwartz D.C."/>
            <person name="Tanaka T."/>
            <person name="Wu J."/>
            <person name="Zhou S."/>
            <person name="Childs K.L."/>
            <person name="Davidson R.M."/>
            <person name="Lin H."/>
            <person name="Quesada-Ocampo L."/>
            <person name="Vaillancourt B."/>
            <person name="Sakai H."/>
            <person name="Lee S.S."/>
            <person name="Kim J."/>
            <person name="Numa H."/>
            <person name="Itoh T."/>
            <person name="Buell C.R."/>
            <person name="Matsumoto T."/>
        </authorList>
    </citation>
    <scope>NUCLEOTIDE SEQUENCE [LARGE SCALE GENOMIC DNA]</scope>
    <source>
        <strain evidence="2">cv. Nipponbare</strain>
    </source>
</reference>
<sequence length="146" mass="15237">LALGDTGGKRPLCARAPRLHPLASLMPAPATAVPVAASPSFFISPSSSSLFSPSLLFSRSRASGAKNYSPLGGGLLISGMQRELRRDGWIGLAVFSSGRIWGVAGHPAPAACLTASGAGPPIPGWWRRCGVGRQWWCEGDGQTWLL</sequence>
<evidence type="ECO:0000313" key="1">
    <source>
        <dbReference type="EMBL" id="BAS72434.1"/>
    </source>
</evidence>
<proteinExistence type="predicted"/>
<keyword evidence="2" id="KW-1185">Reference proteome</keyword>
<evidence type="ECO:0000313" key="2">
    <source>
        <dbReference type="Proteomes" id="UP000059680"/>
    </source>
</evidence>
<dbReference type="PaxDb" id="39947-A0A0P0V3A5"/>
<dbReference type="EMBL" id="AP014957">
    <property type="protein sequence ID" value="BAS72434.1"/>
    <property type="molecule type" value="Genomic_DNA"/>
</dbReference>